<organism evidence="2 3">
    <name type="scientific">Holdemania filiformis</name>
    <dbReference type="NCBI Taxonomy" id="61171"/>
    <lineage>
        <taxon>Bacteria</taxon>
        <taxon>Bacillati</taxon>
        <taxon>Bacillota</taxon>
        <taxon>Erysipelotrichia</taxon>
        <taxon>Erysipelotrichales</taxon>
        <taxon>Erysipelotrichaceae</taxon>
        <taxon>Holdemania</taxon>
    </lineage>
</organism>
<accession>A0A412G3U6</accession>
<evidence type="ECO:0008006" key="4">
    <source>
        <dbReference type="Google" id="ProtNLM"/>
    </source>
</evidence>
<dbReference type="Gene3D" id="3.30.70.60">
    <property type="match status" value="1"/>
</dbReference>
<proteinExistence type="predicted"/>
<gene>
    <name evidence="2" type="ORF">DWY25_05575</name>
</gene>
<sequence length="184" mass="21127">MKLSEREKILLVVLAFMLLNVVGIQFLLTPMQNKHEELISERTQIEDELAQQQLMIDMLDALNQDHEDLAVQLQNLADRFVPPKYSELKDEYLYETMADFIKQWDSLTISDLTYATLPGSEQALSVVLMVEADFTVTGSMDQMIGAMDKIQQLPQVISITSLSVNEKEKQMQGSFHIQFYTFND</sequence>
<dbReference type="GeneID" id="83014875"/>
<evidence type="ECO:0000313" key="3">
    <source>
        <dbReference type="Proteomes" id="UP000284178"/>
    </source>
</evidence>
<protein>
    <recommendedName>
        <fullName evidence="4">Type 4a pilus biogenesis protein PilO</fullName>
    </recommendedName>
</protein>
<dbReference type="AlphaFoldDB" id="A0A412G3U6"/>
<dbReference type="InterPro" id="IPR014717">
    <property type="entry name" value="Transl_elong_EF1B/ribsomal_bS6"/>
</dbReference>
<dbReference type="RefSeq" id="WP_117894413.1">
    <property type="nucleotide sequence ID" value="NZ_CABJCV010000005.1"/>
</dbReference>
<keyword evidence="1" id="KW-0175">Coiled coil</keyword>
<name>A0A412G3U6_9FIRM</name>
<dbReference type="EMBL" id="QRUP01000005">
    <property type="protein sequence ID" value="RGR75247.1"/>
    <property type="molecule type" value="Genomic_DNA"/>
</dbReference>
<dbReference type="Proteomes" id="UP000284178">
    <property type="component" value="Unassembled WGS sequence"/>
</dbReference>
<evidence type="ECO:0000256" key="1">
    <source>
        <dbReference type="SAM" id="Coils"/>
    </source>
</evidence>
<evidence type="ECO:0000313" key="2">
    <source>
        <dbReference type="EMBL" id="RGR75247.1"/>
    </source>
</evidence>
<reference evidence="2 3" key="1">
    <citation type="submission" date="2018-08" db="EMBL/GenBank/DDBJ databases">
        <title>A genome reference for cultivated species of the human gut microbiota.</title>
        <authorList>
            <person name="Zou Y."/>
            <person name="Xue W."/>
            <person name="Luo G."/>
        </authorList>
    </citation>
    <scope>NUCLEOTIDE SEQUENCE [LARGE SCALE GENOMIC DNA]</scope>
    <source>
        <strain evidence="2 3">AF24-29</strain>
    </source>
</reference>
<feature type="coiled-coil region" evidence="1">
    <location>
        <begin position="35"/>
        <end position="79"/>
    </location>
</feature>
<comment type="caution">
    <text evidence="2">The sequence shown here is derived from an EMBL/GenBank/DDBJ whole genome shotgun (WGS) entry which is preliminary data.</text>
</comment>
<keyword evidence="3" id="KW-1185">Reference proteome</keyword>